<feature type="compositionally biased region" description="Polar residues" evidence="1">
    <location>
        <begin position="127"/>
        <end position="138"/>
    </location>
</feature>
<evidence type="ECO:0000313" key="2">
    <source>
        <dbReference type="EMBL" id="KAK3304674.1"/>
    </source>
</evidence>
<dbReference type="EMBL" id="JAUDZG010000005">
    <property type="protein sequence ID" value="KAK3304674.1"/>
    <property type="molecule type" value="Genomic_DNA"/>
</dbReference>
<name>A0AAJ0GR88_9PEZI</name>
<organism evidence="2 3">
    <name type="scientific">Chaetomium strumarium</name>
    <dbReference type="NCBI Taxonomy" id="1170767"/>
    <lineage>
        <taxon>Eukaryota</taxon>
        <taxon>Fungi</taxon>
        <taxon>Dikarya</taxon>
        <taxon>Ascomycota</taxon>
        <taxon>Pezizomycotina</taxon>
        <taxon>Sordariomycetes</taxon>
        <taxon>Sordariomycetidae</taxon>
        <taxon>Sordariales</taxon>
        <taxon>Chaetomiaceae</taxon>
        <taxon>Chaetomium</taxon>
    </lineage>
</organism>
<protein>
    <submittedName>
        <fullName evidence="2">Uncharacterized protein</fullName>
    </submittedName>
</protein>
<gene>
    <name evidence="2" type="ORF">B0T15DRAFT_400468</name>
</gene>
<accession>A0AAJ0GR88</accession>
<feature type="region of interest" description="Disordered" evidence="1">
    <location>
        <begin position="285"/>
        <end position="307"/>
    </location>
</feature>
<reference evidence="2" key="2">
    <citation type="submission" date="2023-06" db="EMBL/GenBank/DDBJ databases">
        <authorList>
            <consortium name="Lawrence Berkeley National Laboratory"/>
            <person name="Mondo S.J."/>
            <person name="Hensen N."/>
            <person name="Bonometti L."/>
            <person name="Westerberg I."/>
            <person name="Brannstrom I.O."/>
            <person name="Guillou S."/>
            <person name="Cros-Aarteil S."/>
            <person name="Calhoun S."/>
            <person name="Haridas S."/>
            <person name="Kuo A."/>
            <person name="Pangilinan J."/>
            <person name="Riley R."/>
            <person name="Labutti K."/>
            <person name="Andreopoulos B."/>
            <person name="Lipzen A."/>
            <person name="Chen C."/>
            <person name="Yanf M."/>
            <person name="Daum C."/>
            <person name="Ng V."/>
            <person name="Clum A."/>
            <person name="Steindorff A."/>
            <person name="Ohm R."/>
            <person name="Martin F."/>
            <person name="Silar P."/>
            <person name="Natvig D."/>
            <person name="Lalanne C."/>
            <person name="Gautier V."/>
            <person name="Ament-Velasquez S.L."/>
            <person name="Kruys A."/>
            <person name="Hutchinson M.I."/>
            <person name="Powell A.J."/>
            <person name="Barry K."/>
            <person name="Miller A.N."/>
            <person name="Grigoriev I.V."/>
            <person name="Debuchy R."/>
            <person name="Gladieux P."/>
            <person name="Thoren M.H."/>
            <person name="Johannesson H."/>
        </authorList>
    </citation>
    <scope>NUCLEOTIDE SEQUENCE</scope>
    <source>
        <strain evidence="2">CBS 333.67</strain>
    </source>
</reference>
<keyword evidence="3" id="KW-1185">Reference proteome</keyword>
<feature type="region of interest" description="Disordered" evidence="1">
    <location>
        <begin position="355"/>
        <end position="398"/>
    </location>
</feature>
<proteinExistence type="predicted"/>
<feature type="region of interest" description="Disordered" evidence="1">
    <location>
        <begin position="24"/>
        <end position="190"/>
    </location>
</feature>
<dbReference type="GeneID" id="87883891"/>
<dbReference type="AlphaFoldDB" id="A0AAJ0GR88"/>
<reference evidence="2" key="1">
    <citation type="journal article" date="2023" name="Mol. Phylogenet. Evol.">
        <title>Genome-scale phylogeny and comparative genomics of the fungal order Sordariales.</title>
        <authorList>
            <person name="Hensen N."/>
            <person name="Bonometti L."/>
            <person name="Westerberg I."/>
            <person name="Brannstrom I.O."/>
            <person name="Guillou S."/>
            <person name="Cros-Aarteil S."/>
            <person name="Calhoun S."/>
            <person name="Haridas S."/>
            <person name="Kuo A."/>
            <person name="Mondo S."/>
            <person name="Pangilinan J."/>
            <person name="Riley R."/>
            <person name="LaButti K."/>
            <person name="Andreopoulos B."/>
            <person name="Lipzen A."/>
            <person name="Chen C."/>
            <person name="Yan M."/>
            <person name="Daum C."/>
            <person name="Ng V."/>
            <person name="Clum A."/>
            <person name="Steindorff A."/>
            <person name="Ohm R.A."/>
            <person name="Martin F."/>
            <person name="Silar P."/>
            <person name="Natvig D.O."/>
            <person name="Lalanne C."/>
            <person name="Gautier V."/>
            <person name="Ament-Velasquez S.L."/>
            <person name="Kruys A."/>
            <person name="Hutchinson M.I."/>
            <person name="Powell A.J."/>
            <person name="Barry K."/>
            <person name="Miller A.N."/>
            <person name="Grigoriev I.V."/>
            <person name="Debuchy R."/>
            <person name="Gladieux P."/>
            <person name="Hiltunen Thoren M."/>
            <person name="Johannesson H."/>
        </authorList>
    </citation>
    <scope>NUCLEOTIDE SEQUENCE</scope>
    <source>
        <strain evidence="2">CBS 333.67</strain>
    </source>
</reference>
<comment type="caution">
    <text evidence="2">The sequence shown here is derived from an EMBL/GenBank/DDBJ whole genome shotgun (WGS) entry which is preliminary data.</text>
</comment>
<evidence type="ECO:0000313" key="3">
    <source>
        <dbReference type="Proteomes" id="UP001273166"/>
    </source>
</evidence>
<sequence>MADRPGRPGRRRPFSALMRKLANLKAASSGDGGRYSGSKRSSAKKRQNNPYSQAGRISASPSPRPSRHSGSSGESQRLASDGSPERIDSARISSDEQPPPTTGGRSIAPTVSTEHDTWRSMIAPSHGESSLADTSRTATARRGGDSTFSSPAPSVRSLTTTLTTQTIAPNNGGSNQTPTTTHHHSHPSTSQVIHFNQPFPTTTPASAIPPHLATSTTVHPTTYATATANNLLTDNASILTLASSSQRRRRRSLDTDASVRALAPSSLWGGSRESLPLSVLSATMDGTAGGPPTTPGLHRGPSAAGLAGMGNERTSIYSATGILAAASERNSIYAKALAGDAASVRSGLLGHGRADSVSGSISGGGLGTVPAGTSPLASPREVPGEGEILENGFEEEKQ</sequence>
<dbReference type="Proteomes" id="UP001273166">
    <property type="component" value="Unassembled WGS sequence"/>
</dbReference>
<dbReference type="RefSeq" id="XP_062720454.1">
    <property type="nucleotide sequence ID" value="XM_062865062.1"/>
</dbReference>
<feature type="compositionally biased region" description="Polar residues" evidence="1">
    <location>
        <begin position="167"/>
        <end position="176"/>
    </location>
</feature>
<evidence type="ECO:0000256" key="1">
    <source>
        <dbReference type="SAM" id="MobiDB-lite"/>
    </source>
</evidence>